<dbReference type="Proteomes" id="UP000182471">
    <property type="component" value="Unassembled WGS sequence"/>
</dbReference>
<organism evidence="15 16">
    <name type="scientific">Lachnobacterium bovis</name>
    <dbReference type="NCBI Taxonomy" id="140626"/>
    <lineage>
        <taxon>Bacteria</taxon>
        <taxon>Bacillati</taxon>
        <taxon>Bacillota</taxon>
        <taxon>Clostridia</taxon>
        <taxon>Lachnospirales</taxon>
        <taxon>Lachnospiraceae</taxon>
        <taxon>Lachnobacterium</taxon>
    </lineage>
</organism>
<reference evidence="16" key="1">
    <citation type="submission" date="2016-10" db="EMBL/GenBank/DDBJ databases">
        <authorList>
            <person name="Varghese N."/>
            <person name="Submissions S."/>
        </authorList>
    </citation>
    <scope>NUCLEOTIDE SEQUENCE [LARGE SCALE GENOMIC DNA]</scope>
    <source>
        <strain evidence="16">S1b</strain>
    </source>
</reference>
<protein>
    <recommendedName>
        <fullName evidence="3 10">Cell division protein FtsX</fullName>
    </recommendedName>
</protein>
<comment type="similarity">
    <text evidence="2 10">Belongs to the ABC-4 integral membrane protein family. FtsX subfamily.</text>
</comment>
<feature type="domain" description="FtsX extracellular" evidence="14">
    <location>
        <begin position="59"/>
        <end position="137"/>
    </location>
</feature>
<dbReference type="GO" id="GO:0051301">
    <property type="term" value="P:cell division"/>
    <property type="evidence" value="ECO:0007669"/>
    <property type="project" value="UniProtKB-KW"/>
</dbReference>
<proteinExistence type="inferred from homology"/>
<dbReference type="PANTHER" id="PTHR47755">
    <property type="entry name" value="CELL DIVISION PROTEIN FTSX"/>
    <property type="match status" value="1"/>
</dbReference>
<dbReference type="InterPro" id="IPR040690">
    <property type="entry name" value="FtsX_ECD"/>
</dbReference>
<evidence type="ECO:0000256" key="1">
    <source>
        <dbReference type="ARBA" id="ARBA00004651"/>
    </source>
</evidence>
<keyword evidence="5 10" id="KW-0132">Cell division</keyword>
<dbReference type="Pfam" id="PF02687">
    <property type="entry name" value="FtsX"/>
    <property type="match status" value="1"/>
</dbReference>
<gene>
    <name evidence="15" type="ORF">SAMN02910429_00044</name>
</gene>
<feature type="transmembrane region" description="Helical" evidence="12">
    <location>
        <begin position="21"/>
        <end position="45"/>
    </location>
</feature>
<comment type="function">
    <text evidence="10">Part of the ABC transporter FtsEX involved in asymmetric cellular division facilitating the initiation of sporulation.</text>
</comment>
<evidence type="ECO:0000256" key="3">
    <source>
        <dbReference type="ARBA" id="ARBA00021907"/>
    </source>
</evidence>
<evidence type="ECO:0000259" key="13">
    <source>
        <dbReference type="Pfam" id="PF02687"/>
    </source>
</evidence>
<feature type="compositionally biased region" description="Basic and acidic residues" evidence="11">
    <location>
        <begin position="104"/>
        <end position="130"/>
    </location>
</feature>
<dbReference type="PANTHER" id="PTHR47755:SF1">
    <property type="entry name" value="CELL DIVISION PROTEIN FTSX"/>
    <property type="match status" value="1"/>
</dbReference>
<feature type="region of interest" description="Disordered" evidence="11">
    <location>
        <begin position="104"/>
        <end position="140"/>
    </location>
</feature>
<keyword evidence="6 12" id="KW-0812">Transmembrane</keyword>
<evidence type="ECO:0000256" key="4">
    <source>
        <dbReference type="ARBA" id="ARBA00022475"/>
    </source>
</evidence>
<evidence type="ECO:0000256" key="8">
    <source>
        <dbReference type="ARBA" id="ARBA00023136"/>
    </source>
</evidence>
<keyword evidence="8 10" id="KW-0472">Membrane</keyword>
<dbReference type="AlphaFoldDB" id="A0A1H9P1I9"/>
<evidence type="ECO:0000313" key="16">
    <source>
        <dbReference type="Proteomes" id="UP000182471"/>
    </source>
</evidence>
<dbReference type="EMBL" id="FOGW01000004">
    <property type="protein sequence ID" value="SER41927.1"/>
    <property type="molecule type" value="Genomic_DNA"/>
</dbReference>
<keyword evidence="16" id="KW-1185">Reference proteome</keyword>
<accession>A0A1H9P1I9</accession>
<keyword evidence="4 10" id="KW-1003">Cell membrane</keyword>
<dbReference type="PIRSF" id="PIRSF003097">
    <property type="entry name" value="FtsX"/>
    <property type="match status" value="1"/>
</dbReference>
<evidence type="ECO:0000313" key="15">
    <source>
        <dbReference type="EMBL" id="SER41927.1"/>
    </source>
</evidence>
<keyword evidence="7 12" id="KW-1133">Transmembrane helix</keyword>
<evidence type="ECO:0000259" key="14">
    <source>
        <dbReference type="Pfam" id="PF18075"/>
    </source>
</evidence>
<sequence length="333" mass="36934">MKISSTLYSIQQGIKNIWRNKMFSLASIATMSACIFLFGLFYIIVNNFNGMVKDAEENVAITVFFDDGLSKKQIDEIGKKIKKRGEVAKCIYVSNKKAAKDFGNKMQVKTDKTEKNDTNKQKDVSLRNTKDQTNVTDNKGKLPSNTAEILKDALKNSDHYEVFLNDVSMQKNLVNYVKGMDGVRKVNHSKEIAKTLTAFNKLIGYISAGIIIILLGVAVFLISNTVTVGISVRREEIAIMRLIGATDFLIRAPFIVEGIIIGLVGAILPLILLYTLYGKIIGYIKDRFSVINNIVSFIPVGQIFTTLVPVAILLGVGIGLFGSMITIRKHLRV</sequence>
<name>A0A1H9P1I9_9FIRM</name>
<evidence type="ECO:0000256" key="7">
    <source>
        <dbReference type="ARBA" id="ARBA00022989"/>
    </source>
</evidence>
<dbReference type="RefSeq" id="WP_022748606.1">
    <property type="nucleotide sequence ID" value="NZ_FOGW01000004.1"/>
</dbReference>
<dbReference type="Gene3D" id="3.30.70.3040">
    <property type="match status" value="1"/>
</dbReference>
<feature type="compositionally biased region" description="Polar residues" evidence="11">
    <location>
        <begin position="131"/>
        <end position="140"/>
    </location>
</feature>
<evidence type="ECO:0000256" key="6">
    <source>
        <dbReference type="ARBA" id="ARBA00022692"/>
    </source>
</evidence>
<evidence type="ECO:0000256" key="12">
    <source>
        <dbReference type="SAM" id="Phobius"/>
    </source>
</evidence>
<feature type="domain" description="ABC3 transporter permease C-terminal" evidence="13">
    <location>
        <begin position="210"/>
        <end position="329"/>
    </location>
</feature>
<evidence type="ECO:0000256" key="11">
    <source>
        <dbReference type="SAM" id="MobiDB-lite"/>
    </source>
</evidence>
<dbReference type="Pfam" id="PF18075">
    <property type="entry name" value="FtsX_ECD"/>
    <property type="match status" value="1"/>
</dbReference>
<evidence type="ECO:0000256" key="5">
    <source>
        <dbReference type="ARBA" id="ARBA00022618"/>
    </source>
</evidence>
<evidence type="ECO:0000256" key="10">
    <source>
        <dbReference type="PIRNR" id="PIRNR003097"/>
    </source>
</evidence>
<dbReference type="InterPro" id="IPR004513">
    <property type="entry name" value="FtsX"/>
</dbReference>
<dbReference type="GO" id="GO:0005886">
    <property type="term" value="C:plasma membrane"/>
    <property type="evidence" value="ECO:0007669"/>
    <property type="project" value="UniProtKB-SubCell"/>
</dbReference>
<evidence type="ECO:0000256" key="9">
    <source>
        <dbReference type="ARBA" id="ARBA00023306"/>
    </source>
</evidence>
<dbReference type="InterPro" id="IPR003838">
    <property type="entry name" value="ABC3_permease_C"/>
</dbReference>
<comment type="subcellular location">
    <subcellularLocation>
        <location evidence="1">Cell membrane</location>
        <topology evidence="1">Multi-pass membrane protein</topology>
    </subcellularLocation>
</comment>
<evidence type="ECO:0000256" key="2">
    <source>
        <dbReference type="ARBA" id="ARBA00007379"/>
    </source>
</evidence>
<dbReference type="PROSITE" id="PS51257">
    <property type="entry name" value="PROKAR_LIPOPROTEIN"/>
    <property type="match status" value="1"/>
</dbReference>
<feature type="transmembrane region" description="Helical" evidence="12">
    <location>
        <begin position="202"/>
        <end position="227"/>
    </location>
</feature>
<feature type="transmembrane region" description="Helical" evidence="12">
    <location>
        <begin position="297"/>
        <end position="322"/>
    </location>
</feature>
<keyword evidence="9 10" id="KW-0131">Cell cycle</keyword>
<feature type="transmembrane region" description="Helical" evidence="12">
    <location>
        <begin position="248"/>
        <end position="277"/>
    </location>
</feature>